<reference evidence="1 2" key="1">
    <citation type="submission" date="2022-05" db="EMBL/GenBank/DDBJ databases">
        <authorList>
            <person name="Park J.-S."/>
        </authorList>
    </citation>
    <scope>NUCLEOTIDE SEQUENCE [LARGE SCALE GENOMIC DNA]</scope>
    <source>
        <strain evidence="1 2">2012CJ35-5</strain>
    </source>
</reference>
<evidence type="ECO:0000313" key="2">
    <source>
        <dbReference type="Proteomes" id="UP001203607"/>
    </source>
</evidence>
<name>A0ABT0PRN6_9FLAO</name>
<gene>
    <name evidence="1" type="ORF">M3P19_08405</name>
</gene>
<accession>A0ABT0PRN6</accession>
<protein>
    <submittedName>
        <fullName evidence="1">Alpha/beta hydrolase</fullName>
    </submittedName>
</protein>
<sequence>MAPIDWVEHKKGESISEYSLRLINKIDTSQEFSVLGVSFGGLIAVEVSKIINPKYTILISSIETKEEISWIYRAVGKVGLTRFLPSSLFDPPRRIAKYLFGAFNYELLNNILDDTNLDFTKWALNVFITWSNKEKLKNVIRIHGTKDKLIPWKSKSESKLIDNGEHFMIVDRAAEISEIINFEIKT</sequence>
<proteinExistence type="predicted"/>
<dbReference type="Proteomes" id="UP001203607">
    <property type="component" value="Unassembled WGS sequence"/>
</dbReference>
<keyword evidence="1" id="KW-0378">Hydrolase</keyword>
<organism evidence="1 2">
    <name type="scientific">Flagellimonas spongiicola</name>
    <dbReference type="NCBI Taxonomy" id="2942208"/>
    <lineage>
        <taxon>Bacteria</taxon>
        <taxon>Pseudomonadati</taxon>
        <taxon>Bacteroidota</taxon>
        <taxon>Flavobacteriia</taxon>
        <taxon>Flavobacteriales</taxon>
        <taxon>Flavobacteriaceae</taxon>
        <taxon>Flagellimonas</taxon>
    </lineage>
</organism>
<dbReference type="Gene3D" id="3.40.50.1820">
    <property type="entry name" value="alpha/beta hydrolase"/>
    <property type="match status" value="1"/>
</dbReference>
<keyword evidence="2" id="KW-1185">Reference proteome</keyword>
<dbReference type="GO" id="GO:0016787">
    <property type="term" value="F:hydrolase activity"/>
    <property type="evidence" value="ECO:0007669"/>
    <property type="project" value="UniProtKB-KW"/>
</dbReference>
<evidence type="ECO:0000313" key="1">
    <source>
        <dbReference type="EMBL" id="MCL6274028.1"/>
    </source>
</evidence>
<dbReference type="InterPro" id="IPR029058">
    <property type="entry name" value="AB_hydrolase_fold"/>
</dbReference>
<comment type="caution">
    <text evidence="1">The sequence shown here is derived from an EMBL/GenBank/DDBJ whole genome shotgun (WGS) entry which is preliminary data.</text>
</comment>
<dbReference type="EMBL" id="JAMFMA010000002">
    <property type="protein sequence ID" value="MCL6274028.1"/>
    <property type="molecule type" value="Genomic_DNA"/>
</dbReference>
<dbReference type="SUPFAM" id="SSF53474">
    <property type="entry name" value="alpha/beta-Hydrolases"/>
    <property type="match status" value="1"/>
</dbReference>
<dbReference type="RefSeq" id="WP_249657217.1">
    <property type="nucleotide sequence ID" value="NZ_JAMFMA010000002.1"/>
</dbReference>